<proteinExistence type="predicted"/>
<dbReference type="Pfam" id="PF09557">
    <property type="entry name" value="DUF2382"/>
    <property type="match status" value="1"/>
</dbReference>
<gene>
    <name evidence="4" type="ORF">GCM10011354_19920</name>
</gene>
<evidence type="ECO:0000259" key="2">
    <source>
        <dbReference type="Pfam" id="PF05239"/>
    </source>
</evidence>
<protein>
    <submittedName>
        <fullName evidence="4">Uncharacterized protein</fullName>
    </submittedName>
</protein>
<dbReference type="SUPFAM" id="SSF50346">
    <property type="entry name" value="PRC-barrel domain"/>
    <property type="match status" value="1"/>
</dbReference>
<name>A0A8J3EUT2_9ACTN</name>
<feature type="compositionally biased region" description="Basic and acidic residues" evidence="1">
    <location>
        <begin position="259"/>
        <end position="282"/>
    </location>
</feature>
<feature type="domain" description="DUF2382" evidence="3">
    <location>
        <begin position="234"/>
        <end position="346"/>
    </location>
</feature>
<dbReference type="InterPro" id="IPR052967">
    <property type="entry name" value="Stress_Response_Assoc"/>
</dbReference>
<dbReference type="InterPro" id="IPR019060">
    <property type="entry name" value="DUF2382"/>
</dbReference>
<comment type="caution">
    <text evidence="4">The sequence shown here is derived from an EMBL/GenBank/DDBJ whole genome shotgun (WGS) entry which is preliminary data.</text>
</comment>
<dbReference type="EMBL" id="BMHA01000006">
    <property type="protein sequence ID" value="GGI06604.1"/>
    <property type="molecule type" value="Genomic_DNA"/>
</dbReference>
<feature type="domain" description="PRC-barrel" evidence="2">
    <location>
        <begin position="90"/>
        <end position="153"/>
    </location>
</feature>
<dbReference type="PANTHER" id="PTHR38463">
    <property type="entry name" value="STRESS RESPONSE PROTEIN YSNF"/>
    <property type="match status" value="1"/>
</dbReference>
<evidence type="ECO:0000313" key="5">
    <source>
        <dbReference type="Proteomes" id="UP000650511"/>
    </source>
</evidence>
<sequence length="359" mass="38787">MGPADARAGGGRICRKQSRIPAIFGFAPVELEVVPVVQPLTGQVVVLTPAQGGNDRSPSDAGCGSVDLSQARPQPNGVSMIGKQDLDQVMGATAYDPDGDKIGSVDTIFVDDQTGEPTFALVNTGLFGSKSSFVPIQDANFSDGDLKVPHSKDKIKDAPSIDADGHLDPSEEAELYRYYGMSYDSGHDDTVRDDASARGTTQPSGTATGGTGTERNDHGTAGHDTSGPTTDDAMTLSEEELQVDKERRETGRARLRKHVVTEHVTKTVPVQREEVHVEREPITDANADQAMDGPAISEEEHEVVLHEETPVVDKQAVPKERVRLEKDVETEQHQVEDDVRREEIDVAGVEDSRESNRRS</sequence>
<dbReference type="InterPro" id="IPR014747">
    <property type="entry name" value="Bac_photo_RC_H_C"/>
</dbReference>
<feature type="region of interest" description="Disordered" evidence="1">
    <location>
        <begin position="49"/>
        <end position="74"/>
    </location>
</feature>
<evidence type="ECO:0000256" key="1">
    <source>
        <dbReference type="SAM" id="MobiDB-lite"/>
    </source>
</evidence>
<feature type="compositionally biased region" description="Basic and acidic residues" evidence="1">
    <location>
        <begin position="144"/>
        <end position="169"/>
    </location>
</feature>
<organism evidence="4 5">
    <name type="scientific">Egicoccus halophilus</name>
    <dbReference type="NCBI Taxonomy" id="1670830"/>
    <lineage>
        <taxon>Bacteria</taxon>
        <taxon>Bacillati</taxon>
        <taxon>Actinomycetota</taxon>
        <taxon>Nitriliruptoria</taxon>
        <taxon>Egicoccales</taxon>
        <taxon>Egicoccaceae</taxon>
        <taxon>Egicoccus</taxon>
    </lineage>
</organism>
<accession>A0A8J3EUT2</accession>
<dbReference type="NCBIfam" id="TIGR02271">
    <property type="entry name" value="YsnF/AvaK domain"/>
    <property type="match status" value="1"/>
</dbReference>
<feature type="region of interest" description="Disordered" evidence="1">
    <location>
        <begin position="323"/>
        <end position="359"/>
    </location>
</feature>
<reference evidence="4" key="2">
    <citation type="submission" date="2020-09" db="EMBL/GenBank/DDBJ databases">
        <authorList>
            <person name="Sun Q."/>
            <person name="Zhou Y."/>
        </authorList>
    </citation>
    <scope>NUCLEOTIDE SEQUENCE</scope>
    <source>
        <strain evidence="4">CGMCC 1.14988</strain>
    </source>
</reference>
<keyword evidence="5" id="KW-1185">Reference proteome</keyword>
<dbReference type="PANTHER" id="PTHR38463:SF1">
    <property type="entry name" value="STRESS RESPONSE PROTEIN YSNF"/>
    <property type="match status" value="1"/>
</dbReference>
<dbReference type="Proteomes" id="UP000650511">
    <property type="component" value="Unassembled WGS sequence"/>
</dbReference>
<dbReference type="Pfam" id="PF05239">
    <property type="entry name" value="PRC"/>
    <property type="match status" value="1"/>
</dbReference>
<dbReference type="AlphaFoldDB" id="A0A8J3EUT2"/>
<reference evidence="4" key="1">
    <citation type="journal article" date="2014" name="Int. J. Syst. Evol. Microbiol.">
        <title>Complete genome sequence of Corynebacterium casei LMG S-19264T (=DSM 44701T), isolated from a smear-ripened cheese.</title>
        <authorList>
            <consortium name="US DOE Joint Genome Institute (JGI-PGF)"/>
            <person name="Walter F."/>
            <person name="Albersmeier A."/>
            <person name="Kalinowski J."/>
            <person name="Ruckert C."/>
        </authorList>
    </citation>
    <scope>NUCLEOTIDE SEQUENCE</scope>
    <source>
        <strain evidence="4">CGMCC 1.14988</strain>
    </source>
</reference>
<feature type="compositionally biased region" description="Basic and acidic residues" evidence="1">
    <location>
        <begin position="187"/>
        <end position="196"/>
    </location>
</feature>
<dbReference type="GO" id="GO:0030077">
    <property type="term" value="C:plasma membrane light-harvesting complex"/>
    <property type="evidence" value="ECO:0007669"/>
    <property type="project" value="InterPro"/>
</dbReference>
<evidence type="ECO:0000313" key="4">
    <source>
        <dbReference type="EMBL" id="GGI06604.1"/>
    </source>
</evidence>
<dbReference type="GO" id="GO:0019684">
    <property type="term" value="P:photosynthesis, light reaction"/>
    <property type="evidence" value="ECO:0007669"/>
    <property type="project" value="InterPro"/>
</dbReference>
<feature type="compositionally biased region" description="Basic and acidic residues" evidence="1">
    <location>
        <begin position="242"/>
        <end position="252"/>
    </location>
</feature>
<dbReference type="InterPro" id="IPR027275">
    <property type="entry name" value="PRC-brl_dom"/>
</dbReference>
<feature type="region of interest" description="Disordered" evidence="1">
    <location>
        <begin position="142"/>
        <end position="169"/>
    </location>
</feature>
<dbReference type="InterPro" id="IPR011033">
    <property type="entry name" value="PRC_barrel-like_sf"/>
</dbReference>
<dbReference type="Gene3D" id="3.90.50.10">
    <property type="entry name" value="Photosynthetic Reaction Center, subunit H, domain 2"/>
    <property type="match status" value="1"/>
</dbReference>
<evidence type="ECO:0000259" key="3">
    <source>
        <dbReference type="Pfam" id="PF09557"/>
    </source>
</evidence>
<feature type="region of interest" description="Disordered" evidence="1">
    <location>
        <begin position="187"/>
        <end position="294"/>
    </location>
</feature>